<protein>
    <recommendedName>
        <fullName evidence="2">cysteine-S-conjugate beta-lyase</fullName>
        <ecNumber evidence="2">4.4.1.13</ecNumber>
    </recommendedName>
</protein>
<dbReference type="InterPro" id="IPR015424">
    <property type="entry name" value="PyrdxlP-dep_Trfase"/>
</dbReference>
<dbReference type="InterPro" id="IPR051798">
    <property type="entry name" value="Class-II_PLP-Dep_Aminotrans"/>
</dbReference>
<dbReference type="InterPro" id="IPR004839">
    <property type="entry name" value="Aminotransferase_I/II_large"/>
</dbReference>
<comment type="similarity">
    <text evidence="5">Belongs to the class-II pyridoxal-phosphate-dependent aminotransferase family. MalY/PatB cystathionine beta-lyase subfamily.</text>
</comment>
<evidence type="ECO:0000256" key="2">
    <source>
        <dbReference type="ARBA" id="ARBA00012224"/>
    </source>
</evidence>
<dbReference type="GO" id="GO:0047804">
    <property type="term" value="F:cysteine-S-conjugate beta-lyase activity"/>
    <property type="evidence" value="ECO:0007669"/>
    <property type="project" value="UniProtKB-EC"/>
</dbReference>
<keyword evidence="8" id="KW-1185">Reference proteome</keyword>
<dbReference type="InterPro" id="IPR015421">
    <property type="entry name" value="PyrdxlP-dep_Trfase_major"/>
</dbReference>
<name>A0AAW5N8F3_9BACT</name>
<dbReference type="NCBIfam" id="TIGR04350">
    <property type="entry name" value="C_S_lyase_PatB"/>
    <property type="match status" value="1"/>
</dbReference>
<proteinExistence type="inferred from homology"/>
<keyword evidence="7" id="KW-0032">Aminotransferase</keyword>
<evidence type="ECO:0000256" key="3">
    <source>
        <dbReference type="ARBA" id="ARBA00022898"/>
    </source>
</evidence>
<dbReference type="EMBL" id="JANRHJ010000021">
    <property type="protein sequence ID" value="MCR8875155.1"/>
    <property type="molecule type" value="Genomic_DNA"/>
</dbReference>
<comment type="cofactor">
    <cofactor evidence="1">
        <name>pyridoxal 5'-phosphate</name>
        <dbReference type="ChEBI" id="CHEBI:597326"/>
    </cofactor>
</comment>
<dbReference type="Proteomes" id="UP001204579">
    <property type="component" value="Unassembled WGS sequence"/>
</dbReference>
<dbReference type="Gene3D" id="3.90.1150.10">
    <property type="entry name" value="Aspartate Aminotransferase, domain 1"/>
    <property type="match status" value="1"/>
</dbReference>
<evidence type="ECO:0000256" key="5">
    <source>
        <dbReference type="ARBA" id="ARBA00037974"/>
    </source>
</evidence>
<gene>
    <name evidence="7" type="ORF">NW209_14250</name>
</gene>
<feature type="domain" description="Aminotransferase class I/classII large" evidence="6">
    <location>
        <begin position="27"/>
        <end position="381"/>
    </location>
</feature>
<accession>A0AAW5N8F3</accession>
<evidence type="ECO:0000313" key="7">
    <source>
        <dbReference type="EMBL" id="MCR8875155.1"/>
    </source>
</evidence>
<comment type="caution">
    <text evidence="7">The sequence shown here is derived from an EMBL/GenBank/DDBJ whole genome shotgun (WGS) entry which is preliminary data.</text>
</comment>
<keyword evidence="4" id="KW-0456">Lyase</keyword>
<evidence type="ECO:0000259" key="6">
    <source>
        <dbReference type="Pfam" id="PF00155"/>
    </source>
</evidence>
<dbReference type="PANTHER" id="PTHR43525:SF1">
    <property type="entry name" value="PROTEIN MALY"/>
    <property type="match status" value="1"/>
</dbReference>
<dbReference type="CDD" id="cd00609">
    <property type="entry name" value="AAT_like"/>
    <property type="match status" value="1"/>
</dbReference>
<organism evidence="7 8">
    <name type="scientific">Phocaeicola barnesiae</name>
    <dbReference type="NCBI Taxonomy" id="376804"/>
    <lineage>
        <taxon>Bacteria</taxon>
        <taxon>Pseudomonadati</taxon>
        <taxon>Bacteroidota</taxon>
        <taxon>Bacteroidia</taxon>
        <taxon>Bacteroidales</taxon>
        <taxon>Bacteroidaceae</taxon>
        <taxon>Phocaeicola</taxon>
    </lineage>
</organism>
<dbReference type="InterPro" id="IPR015422">
    <property type="entry name" value="PyrdxlP-dep_Trfase_small"/>
</dbReference>
<dbReference type="PANTHER" id="PTHR43525">
    <property type="entry name" value="PROTEIN MALY"/>
    <property type="match status" value="1"/>
</dbReference>
<reference evidence="7 8" key="1">
    <citation type="submission" date="2022-08" db="EMBL/GenBank/DDBJ databases">
        <authorList>
            <person name="Zeman M."/>
            <person name="Kubasova T."/>
        </authorList>
    </citation>
    <scope>NUCLEOTIDE SEQUENCE [LARGE SCALE GENOMIC DNA]</scope>
    <source>
        <strain evidence="7 8">ET62</strain>
    </source>
</reference>
<dbReference type="InterPro" id="IPR027619">
    <property type="entry name" value="C-S_lyase_PatB-like"/>
</dbReference>
<evidence type="ECO:0000256" key="4">
    <source>
        <dbReference type="ARBA" id="ARBA00023239"/>
    </source>
</evidence>
<dbReference type="AlphaFoldDB" id="A0AAW5N8F3"/>
<dbReference type="GO" id="GO:0008483">
    <property type="term" value="F:transaminase activity"/>
    <property type="evidence" value="ECO:0007669"/>
    <property type="project" value="UniProtKB-KW"/>
</dbReference>
<dbReference type="RefSeq" id="WP_235303088.1">
    <property type="nucleotide sequence ID" value="NZ_CALULB010000039.1"/>
</dbReference>
<keyword evidence="7" id="KW-0808">Transferase</keyword>
<dbReference type="GO" id="GO:0030170">
    <property type="term" value="F:pyridoxal phosphate binding"/>
    <property type="evidence" value="ECO:0007669"/>
    <property type="project" value="InterPro"/>
</dbReference>
<dbReference type="Pfam" id="PF00155">
    <property type="entry name" value="Aminotran_1_2"/>
    <property type="match status" value="1"/>
</dbReference>
<dbReference type="EC" id="4.4.1.13" evidence="2"/>
<sequence length="393" mass="44669">MKYDFDKIIPRRGTNSYKWDSFPVGKDVLPLWVADMDFRTAPAITDALAKRVAHGIFGYVHVPDEYYTAVTRWFERRHNWSIRKEWMIYTSGVVPAISAVIKALTEPGDGVVVQTPVYNCFFSSIRNNGCRIVANPLRYVGNTYYIDFEDLERKTAEPGVKLLLLCNPHNPAGRVWSREELHRIGEICFRNGVTVIADEIHCELVFPGHTYTPFASIGEEFLQNSVTCLSPSKSFNIAGLQIANIISCDERIRRRIDRAVNINEVCDVNPFGIEATIAAYNEGEEWLIQLLDYLKANYDYLCGFFHTHFPQIPVTRLEGTYLVWTDCRALGLSSEVLQTRLLEETGLWLNSGTMYGPEGEGFLRWNIACPRAVLEEALARFQNFIQCLIAGGT</sequence>
<dbReference type="SUPFAM" id="SSF53383">
    <property type="entry name" value="PLP-dependent transferases"/>
    <property type="match status" value="1"/>
</dbReference>
<keyword evidence="3" id="KW-0663">Pyridoxal phosphate</keyword>
<evidence type="ECO:0000256" key="1">
    <source>
        <dbReference type="ARBA" id="ARBA00001933"/>
    </source>
</evidence>
<dbReference type="Gene3D" id="3.40.640.10">
    <property type="entry name" value="Type I PLP-dependent aspartate aminotransferase-like (Major domain)"/>
    <property type="match status" value="1"/>
</dbReference>
<evidence type="ECO:0000313" key="8">
    <source>
        <dbReference type="Proteomes" id="UP001204579"/>
    </source>
</evidence>